<dbReference type="AlphaFoldDB" id="C5FHV3"/>
<dbReference type="GeneID" id="9223075"/>
<evidence type="ECO:0000256" key="2">
    <source>
        <dbReference type="ARBA" id="ARBA00022898"/>
    </source>
</evidence>
<dbReference type="eggNOG" id="KOG0257">
    <property type="taxonomic scope" value="Eukaryota"/>
</dbReference>
<feature type="domain" description="Aminotransferase class I/classII large" evidence="3">
    <location>
        <begin position="52"/>
        <end position="167"/>
    </location>
</feature>
<gene>
    <name evidence="4" type="ORF">MCYG_01752</name>
</gene>
<dbReference type="EMBL" id="DS995702">
    <property type="protein sequence ID" value="EEQ28933.1"/>
    <property type="molecule type" value="Genomic_DNA"/>
</dbReference>
<dbReference type="VEuPathDB" id="FungiDB:MCYG_01752"/>
<dbReference type="RefSeq" id="XP_002848818.1">
    <property type="nucleotide sequence ID" value="XM_002848772.1"/>
</dbReference>
<organism evidence="4 5">
    <name type="scientific">Arthroderma otae (strain ATCC MYA-4605 / CBS 113480)</name>
    <name type="common">Microsporum canis</name>
    <dbReference type="NCBI Taxonomy" id="554155"/>
    <lineage>
        <taxon>Eukaryota</taxon>
        <taxon>Fungi</taxon>
        <taxon>Dikarya</taxon>
        <taxon>Ascomycota</taxon>
        <taxon>Pezizomycotina</taxon>
        <taxon>Eurotiomycetes</taxon>
        <taxon>Eurotiomycetidae</taxon>
        <taxon>Onygenales</taxon>
        <taxon>Arthrodermataceae</taxon>
        <taxon>Microsporum</taxon>
    </lineage>
</organism>
<dbReference type="STRING" id="554155.C5FHV3"/>
<reference evidence="5" key="1">
    <citation type="journal article" date="2012" name="MBio">
        <title>Comparative genome analysis of Trichophyton rubrum and related dermatophytes reveals candidate genes involved in infection.</title>
        <authorList>
            <person name="Martinez D.A."/>
            <person name="Oliver B.G."/>
            <person name="Graeser Y."/>
            <person name="Goldberg J.M."/>
            <person name="Li W."/>
            <person name="Martinez-Rossi N.M."/>
            <person name="Monod M."/>
            <person name="Shelest E."/>
            <person name="Barton R.C."/>
            <person name="Birch E."/>
            <person name="Brakhage A.A."/>
            <person name="Chen Z."/>
            <person name="Gurr S.J."/>
            <person name="Heiman D."/>
            <person name="Heitman J."/>
            <person name="Kosti I."/>
            <person name="Rossi A."/>
            <person name="Saif S."/>
            <person name="Samalova M."/>
            <person name="Saunders C.W."/>
            <person name="Shea T."/>
            <person name="Summerbell R.C."/>
            <person name="Xu J."/>
            <person name="Young S."/>
            <person name="Zeng Q."/>
            <person name="Birren B.W."/>
            <person name="Cuomo C.A."/>
            <person name="White T.C."/>
        </authorList>
    </citation>
    <scope>NUCLEOTIDE SEQUENCE [LARGE SCALE GENOMIC DNA]</scope>
    <source>
        <strain evidence="5">ATCC MYA-4605 / CBS 113480</strain>
    </source>
</reference>
<protein>
    <submittedName>
        <fullName evidence="4">Aspartate aminotransferase</fullName>
    </submittedName>
</protein>
<dbReference type="PANTHER" id="PTHR43510">
    <property type="entry name" value="AMINOTRANSFERASE FUNCTION, HYPOTHETICAL (EUROFUNG)"/>
    <property type="match status" value="1"/>
</dbReference>
<dbReference type="SUPFAM" id="SSF53383">
    <property type="entry name" value="PLP-dependent transferases"/>
    <property type="match status" value="1"/>
</dbReference>
<dbReference type="OrthoDB" id="7042322at2759"/>
<dbReference type="GO" id="GO:0030170">
    <property type="term" value="F:pyridoxal phosphate binding"/>
    <property type="evidence" value="ECO:0007669"/>
    <property type="project" value="InterPro"/>
</dbReference>
<keyword evidence="4" id="KW-0808">Transferase</keyword>
<dbReference type="InterPro" id="IPR015421">
    <property type="entry name" value="PyrdxlP-dep_Trfase_major"/>
</dbReference>
<evidence type="ECO:0000313" key="5">
    <source>
        <dbReference type="Proteomes" id="UP000002035"/>
    </source>
</evidence>
<dbReference type="CDD" id="cd00609">
    <property type="entry name" value="AAT_like"/>
    <property type="match status" value="1"/>
</dbReference>
<evidence type="ECO:0000259" key="3">
    <source>
        <dbReference type="Pfam" id="PF00155"/>
    </source>
</evidence>
<evidence type="ECO:0000256" key="1">
    <source>
        <dbReference type="ARBA" id="ARBA00007441"/>
    </source>
</evidence>
<dbReference type="InterPro" id="IPR004838">
    <property type="entry name" value="NHTrfase_class1_PyrdxlP-BS"/>
</dbReference>
<sequence length="413" mass="45709">MVVVQPFAVEQWMDEYETTAKYNIAETCSASISLDDLSALAGDSRPQNLVNASTKLGYGAIRGSEELRSNIAELYSGSCREPSSENVLITPGAINANFLVLYTLVHAGDHVICHYPTYQQLYSVPESLGAEVTLWQTKIGNGWELNVDELRALIKENTKFIILKSVSFVPFFLSANNSISMTDRDSNPQNPTGKTIPAKDLQDIINIAKERNIYVFCDEVYRPLFHSLDDSPPSAYSLGYDRTIVTGSASKAYSLAGIRVGWIIASKDIIDKCLHARDYTTISVSQLDDKVASFALSQKCVSNLLARNMKLARHNLDILASFVDEFSSVCDWHRPLAGTTAFVRFSKDGVPVDDVRLCKLVFDKVGVMFVPGGHCFGPEFKGFVRIGYVCETKDLEDGLAQLRVFMKDGFSEV</sequence>
<evidence type="ECO:0000313" key="4">
    <source>
        <dbReference type="EMBL" id="EEQ28933.1"/>
    </source>
</evidence>
<accession>C5FHV3</accession>
<feature type="domain" description="Aminotransferase class I/classII large" evidence="3">
    <location>
        <begin position="187"/>
        <end position="399"/>
    </location>
</feature>
<keyword evidence="2" id="KW-0663">Pyridoxal phosphate</keyword>
<dbReference type="Pfam" id="PF00155">
    <property type="entry name" value="Aminotran_1_2"/>
    <property type="match status" value="2"/>
</dbReference>
<dbReference type="HOGENOM" id="CLU_017584_4_4_1"/>
<dbReference type="Gene3D" id="3.40.640.10">
    <property type="entry name" value="Type I PLP-dependent aspartate aminotransferase-like (Major domain)"/>
    <property type="match status" value="2"/>
</dbReference>
<keyword evidence="4" id="KW-0032">Aminotransferase</keyword>
<dbReference type="GO" id="GO:0008483">
    <property type="term" value="F:transaminase activity"/>
    <property type="evidence" value="ECO:0007669"/>
    <property type="project" value="UniProtKB-KW"/>
</dbReference>
<name>C5FHV3_ARTOC</name>
<keyword evidence="5" id="KW-1185">Reference proteome</keyword>
<comment type="similarity">
    <text evidence="1">Belongs to the class-I pyridoxal-phosphate-dependent aminotransferase family.</text>
</comment>
<proteinExistence type="inferred from homology"/>
<dbReference type="OMA" id="IMAARDY"/>
<dbReference type="Proteomes" id="UP000002035">
    <property type="component" value="Unassembled WGS sequence"/>
</dbReference>
<dbReference type="InterPro" id="IPR004839">
    <property type="entry name" value="Aminotransferase_I/II_large"/>
</dbReference>
<dbReference type="PROSITE" id="PS00105">
    <property type="entry name" value="AA_TRANSFER_CLASS_1"/>
    <property type="match status" value="1"/>
</dbReference>
<dbReference type="InterPro" id="IPR015424">
    <property type="entry name" value="PyrdxlP-dep_Trfase"/>
</dbReference>
<dbReference type="PANTHER" id="PTHR43510:SF1">
    <property type="entry name" value="AMINOTRANSFERASE FUNCTION, HYPOTHETICAL (EUROFUNG)"/>
    <property type="match status" value="1"/>
</dbReference>